<dbReference type="PANTHER" id="PTHR21237">
    <property type="entry name" value="GRPE PROTEIN"/>
    <property type="match status" value="1"/>
</dbReference>
<dbReference type="AlphaFoldDB" id="A0A1F7UIV2"/>
<reference evidence="5 6" key="1">
    <citation type="journal article" date="2016" name="Nat. Commun.">
        <title>Thousands of microbial genomes shed light on interconnected biogeochemical processes in an aquifer system.</title>
        <authorList>
            <person name="Anantharaman K."/>
            <person name="Brown C.T."/>
            <person name="Hug L.A."/>
            <person name="Sharon I."/>
            <person name="Castelle C.J."/>
            <person name="Probst A.J."/>
            <person name="Thomas B.C."/>
            <person name="Singh A."/>
            <person name="Wilkins M.J."/>
            <person name="Karaoz U."/>
            <person name="Brodie E.L."/>
            <person name="Williams K.H."/>
            <person name="Hubbard S.S."/>
            <person name="Banfield J.F."/>
        </authorList>
    </citation>
    <scope>NUCLEOTIDE SEQUENCE [LARGE SCALE GENOMIC DNA]</scope>
</reference>
<dbReference type="GO" id="GO:0000774">
    <property type="term" value="F:adenyl-nucleotide exchange factor activity"/>
    <property type="evidence" value="ECO:0007669"/>
    <property type="project" value="InterPro"/>
</dbReference>
<evidence type="ECO:0000256" key="1">
    <source>
        <dbReference type="ARBA" id="ARBA00009054"/>
    </source>
</evidence>
<evidence type="ECO:0000256" key="4">
    <source>
        <dbReference type="RuleBase" id="RU004478"/>
    </source>
</evidence>
<dbReference type="InterPro" id="IPR013805">
    <property type="entry name" value="GrpE_CC"/>
</dbReference>
<dbReference type="GO" id="GO:0051087">
    <property type="term" value="F:protein-folding chaperone binding"/>
    <property type="evidence" value="ECO:0007669"/>
    <property type="project" value="InterPro"/>
</dbReference>
<dbReference type="Proteomes" id="UP000176603">
    <property type="component" value="Unassembled WGS sequence"/>
</dbReference>
<comment type="caution">
    <text evidence="5">The sequence shown here is derived from an EMBL/GenBank/DDBJ whole genome shotgun (WGS) entry which is preliminary data.</text>
</comment>
<dbReference type="PRINTS" id="PR00773">
    <property type="entry name" value="GRPEPROTEIN"/>
</dbReference>
<dbReference type="Gene3D" id="2.30.22.10">
    <property type="entry name" value="Head domain of nucleotide exchange factor GrpE"/>
    <property type="match status" value="1"/>
</dbReference>
<protein>
    <recommendedName>
        <fullName evidence="3">Protein GrpE</fullName>
    </recommendedName>
    <alternativeName>
        <fullName evidence="3">HSP-70 cofactor</fullName>
    </alternativeName>
</protein>
<dbReference type="CDD" id="cd00446">
    <property type="entry name" value="GrpE"/>
    <property type="match status" value="1"/>
</dbReference>
<organism evidence="5 6">
    <name type="scientific">Candidatus Uhrbacteria bacterium RIFCSPHIGHO2_12_FULL_60_25</name>
    <dbReference type="NCBI Taxonomy" id="1802399"/>
    <lineage>
        <taxon>Bacteria</taxon>
        <taxon>Candidatus Uhriibacteriota</taxon>
    </lineage>
</organism>
<dbReference type="InterPro" id="IPR009012">
    <property type="entry name" value="GrpE_head"/>
</dbReference>
<evidence type="ECO:0000313" key="6">
    <source>
        <dbReference type="Proteomes" id="UP000176603"/>
    </source>
</evidence>
<dbReference type="HAMAP" id="MF_01151">
    <property type="entry name" value="GrpE"/>
    <property type="match status" value="1"/>
</dbReference>
<dbReference type="PANTHER" id="PTHR21237:SF23">
    <property type="entry name" value="GRPE PROTEIN HOMOLOG, MITOCHONDRIAL"/>
    <property type="match status" value="1"/>
</dbReference>
<dbReference type="SUPFAM" id="SSF58014">
    <property type="entry name" value="Coiled-coil domain of nucleotide exchange factor GrpE"/>
    <property type="match status" value="1"/>
</dbReference>
<evidence type="ECO:0000256" key="3">
    <source>
        <dbReference type="HAMAP-Rule" id="MF_01151"/>
    </source>
</evidence>
<dbReference type="GO" id="GO:0051082">
    <property type="term" value="F:unfolded protein binding"/>
    <property type="evidence" value="ECO:0007669"/>
    <property type="project" value="TreeGrafter"/>
</dbReference>
<dbReference type="EMBL" id="MGEH01000036">
    <property type="protein sequence ID" value="OGL78206.1"/>
    <property type="molecule type" value="Genomic_DNA"/>
</dbReference>
<comment type="function">
    <text evidence="3">Participates actively in the response to hyperosmotic and heat shock by preventing the aggregation of stress-denatured proteins, in association with DnaK and GrpE. It is the nucleotide exchange factor for DnaK and may function as a thermosensor. Unfolded proteins bind initially to DnaJ; upon interaction with the DnaJ-bound protein, DnaK hydrolyzes its bound ATP, resulting in the formation of a stable complex. GrpE releases ADP from DnaK; ATP binding to DnaK triggers the release of the substrate protein, thus completing the reaction cycle. Several rounds of ATP-dependent interactions between DnaJ, DnaK and GrpE are required for fully efficient folding.</text>
</comment>
<gene>
    <name evidence="3" type="primary">grpE</name>
    <name evidence="5" type="ORF">A3E39_03040</name>
</gene>
<name>A0A1F7UIV2_9BACT</name>
<dbReference type="SUPFAM" id="SSF51064">
    <property type="entry name" value="Head domain of nucleotide exchange factor GrpE"/>
    <property type="match status" value="1"/>
</dbReference>
<proteinExistence type="inferred from homology"/>
<dbReference type="Gene3D" id="3.90.20.20">
    <property type="match status" value="1"/>
</dbReference>
<sequence>MPEEITIDLESLNAKCEEYLAGWKRAQADYANLVKETEKRRMELSQYATEQCLLRLLPAIDQFEIALQHVPSLDGVPEADRAKFANWITGLEAVRSLWDATAKEMGLESVSTDGHLDPAVHEAVAVEASDAVPAGDVIRAVQNGWRLNGKLLRPAKVIISNGPQT</sequence>
<dbReference type="STRING" id="1802399.A3E39_03040"/>
<keyword evidence="3" id="KW-0346">Stress response</keyword>
<comment type="similarity">
    <text evidence="1 3 4">Belongs to the GrpE family.</text>
</comment>
<evidence type="ECO:0000313" key="5">
    <source>
        <dbReference type="EMBL" id="OGL78206.1"/>
    </source>
</evidence>
<dbReference type="Pfam" id="PF01025">
    <property type="entry name" value="GrpE"/>
    <property type="match status" value="1"/>
</dbReference>
<dbReference type="GO" id="GO:0006457">
    <property type="term" value="P:protein folding"/>
    <property type="evidence" value="ECO:0007669"/>
    <property type="project" value="InterPro"/>
</dbReference>
<comment type="subunit">
    <text evidence="3">Homodimer.</text>
</comment>
<accession>A0A1F7UIV2</accession>
<evidence type="ECO:0000256" key="2">
    <source>
        <dbReference type="ARBA" id="ARBA00023186"/>
    </source>
</evidence>
<dbReference type="GO" id="GO:0005737">
    <property type="term" value="C:cytoplasm"/>
    <property type="evidence" value="ECO:0007669"/>
    <property type="project" value="UniProtKB-SubCell"/>
</dbReference>
<keyword evidence="2 3" id="KW-0143">Chaperone</keyword>
<comment type="subcellular location">
    <subcellularLocation>
        <location evidence="3">Cytoplasm</location>
    </subcellularLocation>
</comment>
<keyword evidence="3" id="KW-0963">Cytoplasm</keyword>
<dbReference type="GO" id="GO:0042803">
    <property type="term" value="F:protein homodimerization activity"/>
    <property type="evidence" value="ECO:0007669"/>
    <property type="project" value="InterPro"/>
</dbReference>
<dbReference type="InterPro" id="IPR000740">
    <property type="entry name" value="GrpE"/>
</dbReference>